<name>A0A8K0N5A7_COCNU</name>
<feature type="signal peptide" evidence="1">
    <location>
        <begin position="1"/>
        <end position="24"/>
    </location>
</feature>
<comment type="caution">
    <text evidence="2">The sequence shown here is derived from an EMBL/GenBank/DDBJ whole genome shotgun (WGS) entry which is preliminary data.</text>
</comment>
<keyword evidence="1" id="KW-0732">Signal</keyword>
<dbReference type="Proteomes" id="UP000797356">
    <property type="component" value="Chromosome 8"/>
</dbReference>
<proteinExistence type="predicted"/>
<evidence type="ECO:0000256" key="1">
    <source>
        <dbReference type="SAM" id="SignalP"/>
    </source>
</evidence>
<dbReference type="PANTHER" id="PTHR46407:SF3">
    <property type="entry name" value="OS02G0208700 PROTEIN"/>
    <property type="match status" value="1"/>
</dbReference>
<dbReference type="PANTHER" id="PTHR46407">
    <property type="entry name" value="OS02G0208700 PROTEIN"/>
    <property type="match status" value="1"/>
</dbReference>
<dbReference type="OrthoDB" id="191037at2759"/>
<reference evidence="2" key="2">
    <citation type="submission" date="2019-07" db="EMBL/GenBank/DDBJ databases">
        <authorList>
            <person name="Yang Y."/>
            <person name="Bocs S."/>
            <person name="Baudouin L."/>
        </authorList>
    </citation>
    <scope>NUCLEOTIDE SEQUENCE</scope>
    <source>
        <tissue evidence="2">Spear leaf of Hainan Tall coconut</tissue>
    </source>
</reference>
<organism evidence="2 3">
    <name type="scientific">Cocos nucifera</name>
    <name type="common">Coconut palm</name>
    <dbReference type="NCBI Taxonomy" id="13894"/>
    <lineage>
        <taxon>Eukaryota</taxon>
        <taxon>Viridiplantae</taxon>
        <taxon>Streptophyta</taxon>
        <taxon>Embryophyta</taxon>
        <taxon>Tracheophyta</taxon>
        <taxon>Spermatophyta</taxon>
        <taxon>Magnoliopsida</taxon>
        <taxon>Liliopsida</taxon>
        <taxon>Arecaceae</taxon>
        <taxon>Arecoideae</taxon>
        <taxon>Cocoseae</taxon>
        <taxon>Attaleinae</taxon>
        <taxon>Cocos</taxon>
    </lineage>
</organism>
<accession>A0A8K0N5A7</accession>
<reference evidence="2" key="1">
    <citation type="journal article" date="2017" name="Gigascience">
        <title>The genome draft of coconut (Cocos nucifera).</title>
        <authorList>
            <person name="Xiao Y."/>
            <person name="Xu P."/>
            <person name="Fan H."/>
            <person name="Baudouin L."/>
            <person name="Xia W."/>
            <person name="Bocs S."/>
            <person name="Xu J."/>
            <person name="Li Q."/>
            <person name="Guo A."/>
            <person name="Zhou L."/>
            <person name="Li J."/>
            <person name="Wu Y."/>
            <person name="Ma Z."/>
            <person name="Armero A."/>
            <person name="Issali A.E."/>
            <person name="Liu N."/>
            <person name="Peng M."/>
            <person name="Yang Y."/>
        </authorList>
    </citation>
    <scope>NUCLEOTIDE SEQUENCE</scope>
    <source>
        <tissue evidence="2">Spear leaf of Hainan Tall coconut</tissue>
    </source>
</reference>
<feature type="chain" id="PRO_5035441925" evidence="1">
    <location>
        <begin position="25"/>
        <end position="92"/>
    </location>
</feature>
<dbReference type="GO" id="GO:2000762">
    <property type="term" value="P:regulation of phenylpropanoid metabolic process"/>
    <property type="evidence" value="ECO:0007669"/>
    <property type="project" value="InterPro"/>
</dbReference>
<dbReference type="InterPro" id="IPR044595">
    <property type="entry name" value="KMD1-4"/>
</dbReference>
<dbReference type="EMBL" id="CM017879">
    <property type="protein sequence ID" value="KAG1358678.1"/>
    <property type="molecule type" value="Genomic_DNA"/>
</dbReference>
<evidence type="ECO:0000313" key="2">
    <source>
        <dbReference type="EMBL" id="KAG1358678.1"/>
    </source>
</evidence>
<dbReference type="GO" id="GO:0080037">
    <property type="term" value="P:negative regulation of cytokinin-activated signaling pathway"/>
    <property type="evidence" value="ECO:0007669"/>
    <property type="project" value="InterPro"/>
</dbReference>
<gene>
    <name evidence="2" type="ORF">COCNU_08G001240</name>
</gene>
<sequence length="92" mass="10314">MSGPLATKNHATLLLLYRLTLLDASTTAWAPLLPIPGIHHGLPPFCRLITTIGTELVVVGRWDPCTWVTSDEVFIYDLVSKMRHYRARMLGL</sequence>
<keyword evidence="3" id="KW-1185">Reference proteome</keyword>
<evidence type="ECO:0000313" key="3">
    <source>
        <dbReference type="Proteomes" id="UP000797356"/>
    </source>
</evidence>
<dbReference type="AlphaFoldDB" id="A0A8K0N5A7"/>
<protein>
    <submittedName>
        <fullName evidence="2">Putative F-box/kelch-repeat protein</fullName>
    </submittedName>
</protein>